<dbReference type="InterPro" id="IPR029058">
    <property type="entry name" value="AB_hydrolase_fold"/>
</dbReference>
<dbReference type="VEuPathDB" id="FungiDB:BTJ68_01759"/>
<evidence type="ECO:0000256" key="1">
    <source>
        <dbReference type="ARBA" id="ARBA00013201"/>
    </source>
</evidence>
<comment type="caution">
    <text evidence="5">The sequence shown here is derived from an EMBL/GenBank/DDBJ whole genome shotgun (WGS) entry which is preliminary data.</text>
</comment>
<dbReference type="AlphaFoldDB" id="A0A3M6YU57"/>
<dbReference type="PANTHER" id="PTHR10272:SF14">
    <property type="entry name" value="PAF ACETYLHYDROLASE FAMILY PROTEIN"/>
    <property type="match status" value="1"/>
</dbReference>
<organism evidence="5 6">
    <name type="scientific">Hortaea werneckii</name>
    <name type="common">Black yeast</name>
    <name type="synonym">Cladosporium werneckii</name>
    <dbReference type="NCBI Taxonomy" id="91943"/>
    <lineage>
        <taxon>Eukaryota</taxon>
        <taxon>Fungi</taxon>
        <taxon>Dikarya</taxon>
        <taxon>Ascomycota</taxon>
        <taxon>Pezizomycotina</taxon>
        <taxon>Dothideomycetes</taxon>
        <taxon>Dothideomycetidae</taxon>
        <taxon>Mycosphaerellales</taxon>
        <taxon>Teratosphaeriaceae</taxon>
        <taxon>Hortaea</taxon>
    </lineage>
</organism>
<dbReference type="Proteomes" id="UP000282582">
    <property type="component" value="Unassembled WGS sequence"/>
</dbReference>
<dbReference type="Gene3D" id="3.40.50.1820">
    <property type="entry name" value="alpha/beta hydrolase"/>
    <property type="match status" value="1"/>
</dbReference>
<gene>
    <name evidence="5" type="ORF">D0868_05793</name>
</gene>
<evidence type="ECO:0000256" key="2">
    <source>
        <dbReference type="ARBA" id="ARBA00022801"/>
    </source>
</evidence>
<evidence type="ECO:0000256" key="3">
    <source>
        <dbReference type="ARBA" id="ARBA00022963"/>
    </source>
</evidence>
<evidence type="ECO:0000313" key="5">
    <source>
        <dbReference type="EMBL" id="RMY06585.1"/>
    </source>
</evidence>
<dbReference type="EMBL" id="QWIK01000415">
    <property type="protein sequence ID" value="RMY06585.1"/>
    <property type="molecule type" value="Genomic_DNA"/>
</dbReference>
<dbReference type="PANTHER" id="PTHR10272">
    <property type="entry name" value="PLATELET-ACTIVATING FACTOR ACETYLHYDROLASE"/>
    <property type="match status" value="1"/>
</dbReference>
<reference evidence="5 6" key="1">
    <citation type="journal article" date="2018" name="BMC Genomics">
        <title>Genomic evidence for intraspecific hybridization in a clonal and extremely halotolerant yeast.</title>
        <authorList>
            <person name="Gostincar C."/>
            <person name="Stajich J.E."/>
            <person name="Zupancic J."/>
            <person name="Zalar P."/>
            <person name="Gunde-Cimerman N."/>
        </authorList>
    </citation>
    <scope>NUCLEOTIDE SEQUENCE [LARGE SCALE GENOMIC DNA]</scope>
    <source>
        <strain evidence="5 6">EXF-6654</strain>
    </source>
</reference>
<dbReference type="GO" id="GO:0003847">
    <property type="term" value="F:1-alkyl-2-acetylglycerophosphocholine esterase activity"/>
    <property type="evidence" value="ECO:0007669"/>
    <property type="project" value="UniProtKB-EC"/>
</dbReference>
<keyword evidence="2" id="KW-0378">Hydrolase</keyword>
<dbReference type="EC" id="3.1.1.47" evidence="1"/>
<accession>A0A3M6YU57</accession>
<dbReference type="Pfam" id="PF03403">
    <property type="entry name" value="PAF-AH_p_II"/>
    <property type="match status" value="2"/>
</dbReference>
<dbReference type="GO" id="GO:0016042">
    <property type="term" value="P:lipid catabolic process"/>
    <property type="evidence" value="ECO:0007669"/>
    <property type="project" value="UniProtKB-KW"/>
</dbReference>
<evidence type="ECO:0000256" key="4">
    <source>
        <dbReference type="ARBA" id="ARBA00023098"/>
    </source>
</evidence>
<keyword evidence="4" id="KW-0443">Lipid metabolism</keyword>
<name>A0A3M6YU57_HORWE</name>
<sequence length="388" mass="43184">MVYIKEFNSPPFLMYRWTKNILLLLASSAAGYLVPNPSGQYNVTLTTGPLIDHTRQDPYSPEPTPRALMLSVFQPTECTHTIPVQYMPNKTTEFQGPFLEQLFNISVNFSPLFLEARLPVCESRAERCSLLENAPILLFSPGYRVNRFYYNYLASTIASEGFTVITIDHPYDANIITYPDGDTVYTNASILESPSWDLIPRAEDASFVIDQLSNATAMAELIPSRGPRPFPVDRVAMFGHSAGGGAAMVAASRDSRIRSAVNWDGPILGFLSLSGMSQPALFMAREDVTYDSWPRAWLQLEGFKLAIRIANTTHQSFSDAPTLFRAAGQNLKPFAGLLGTISPEEMVHLLTCYTTEWTRWSLKGKANEWLPGTINSCNASAVLHYEIE</sequence>
<proteinExistence type="predicted"/>
<protein>
    <recommendedName>
        <fullName evidence="1">1-alkyl-2-acetylglycerophosphocholine esterase</fullName>
        <ecNumber evidence="1">3.1.1.47</ecNumber>
    </recommendedName>
</protein>
<dbReference type="SUPFAM" id="SSF53474">
    <property type="entry name" value="alpha/beta-Hydrolases"/>
    <property type="match status" value="1"/>
</dbReference>
<evidence type="ECO:0000313" key="6">
    <source>
        <dbReference type="Proteomes" id="UP000282582"/>
    </source>
</evidence>
<keyword evidence="3" id="KW-0442">Lipid degradation</keyword>